<organism evidence="1 2">
    <name type="scientific">Pluteus cervinus</name>
    <dbReference type="NCBI Taxonomy" id="181527"/>
    <lineage>
        <taxon>Eukaryota</taxon>
        <taxon>Fungi</taxon>
        <taxon>Dikarya</taxon>
        <taxon>Basidiomycota</taxon>
        <taxon>Agaricomycotina</taxon>
        <taxon>Agaricomycetes</taxon>
        <taxon>Agaricomycetidae</taxon>
        <taxon>Agaricales</taxon>
        <taxon>Pluteineae</taxon>
        <taxon>Pluteaceae</taxon>
        <taxon>Pluteus</taxon>
    </lineage>
</organism>
<gene>
    <name evidence="1" type="ORF">BDN72DRAFT_500088</name>
</gene>
<dbReference type="Proteomes" id="UP000308600">
    <property type="component" value="Unassembled WGS sequence"/>
</dbReference>
<protein>
    <submittedName>
        <fullName evidence="1">Uncharacterized protein</fullName>
    </submittedName>
</protein>
<sequence>MPMGITGDLIGFILSKVYDPSVPLEPQAQPRIGFLDNYGVLDRYRREHVLNILDVALMRGHQWNIMTLITFMYCVGRSAPHHLSNKSRSIRRCWENSNISSPHRIKRSLIRHVVTGILLVEHSRPNCDSANQGRSTTSSSSCARREHPQVVHI</sequence>
<keyword evidence="2" id="KW-1185">Reference proteome</keyword>
<evidence type="ECO:0000313" key="1">
    <source>
        <dbReference type="EMBL" id="TFK70872.1"/>
    </source>
</evidence>
<reference evidence="1 2" key="1">
    <citation type="journal article" date="2019" name="Nat. Ecol. Evol.">
        <title>Megaphylogeny resolves global patterns of mushroom evolution.</title>
        <authorList>
            <person name="Varga T."/>
            <person name="Krizsan K."/>
            <person name="Foldi C."/>
            <person name="Dima B."/>
            <person name="Sanchez-Garcia M."/>
            <person name="Sanchez-Ramirez S."/>
            <person name="Szollosi G.J."/>
            <person name="Szarkandi J.G."/>
            <person name="Papp V."/>
            <person name="Albert L."/>
            <person name="Andreopoulos W."/>
            <person name="Angelini C."/>
            <person name="Antonin V."/>
            <person name="Barry K.W."/>
            <person name="Bougher N.L."/>
            <person name="Buchanan P."/>
            <person name="Buyck B."/>
            <person name="Bense V."/>
            <person name="Catcheside P."/>
            <person name="Chovatia M."/>
            <person name="Cooper J."/>
            <person name="Damon W."/>
            <person name="Desjardin D."/>
            <person name="Finy P."/>
            <person name="Geml J."/>
            <person name="Haridas S."/>
            <person name="Hughes K."/>
            <person name="Justo A."/>
            <person name="Karasinski D."/>
            <person name="Kautmanova I."/>
            <person name="Kiss B."/>
            <person name="Kocsube S."/>
            <person name="Kotiranta H."/>
            <person name="LaButti K.M."/>
            <person name="Lechner B.E."/>
            <person name="Liimatainen K."/>
            <person name="Lipzen A."/>
            <person name="Lukacs Z."/>
            <person name="Mihaltcheva S."/>
            <person name="Morgado L.N."/>
            <person name="Niskanen T."/>
            <person name="Noordeloos M.E."/>
            <person name="Ohm R.A."/>
            <person name="Ortiz-Santana B."/>
            <person name="Ovrebo C."/>
            <person name="Racz N."/>
            <person name="Riley R."/>
            <person name="Savchenko A."/>
            <person name="Shiryaev A."/>
            <person name="Soop K."/>
            <person name="Spirin V."/>
            <person name="Szebenyi C."/>
            <person name="Tomsovsky M."/>
            <person name="Tulloss R.E."/>
            <person name="Uehling J."/>
            <person name="Grigoriev I.V."/>
            <person name="Vagvolgyi C."/>
            <person name="Papp T."/>
            <person name="Martin F.M."/>
            <person name="Miettinen O."/>
            <person name="Hibbett D.S."/>
            <person name="Nagy L.G."/>
        </authorList>
    </citation>
    <scope>NUCLEOTIDE SEQUENCE [LARGE SCALE GENOMIC DNA]</scope>
    <source>
        <strain evidence="1 2">NL-1719</strain>
    </source>
</reference>
<name>A0ACD3AZT7_9AGAR</name>
<accession>A0ACD3AZT7</accession>
<dbReference type="EMBL" id="ML208306">
    <property type="protein sequence ID" value="TFK70872.1"/>
    <property type="molecule type" value="Genomic_DNA"/>
</dbReference>
<evidence type="ECO:0000313" key="2">
    <source>
        <dbReference type="Proteomes" id="UP000308600"/>
    </source>
</evidence>
<proteinExistence type="predicted"/>